<comment type="caution">
    <text evidence="2">The sequence shown here is derived from an EMBL/GenBank/DDBJ whole genome shotgun (WGS) entry which is preliminary data.</text>
</comment>
<dbReference type="PANTHER" id="PTHR23011:SF28">
    <property type="entry name" value="CYCLIC NUCLEOTIDE-BINDING DOMAIN CONTAINING PROTEIN"/>
    <property type="match status" value="1"/>
</dbReference>
<gene>
    <name evidence="2" type="ORF">BST23_03250</name>
</gene>
<sequence length="155" mass="17057">MVDNRKYARESEQARAQEIEEDARRLREFDTFAKFSDKDLKRLVSAAHRTSTSGPWPLIQEQTPSDACYILLSGEAGVYVGHDRIAVVGPGEVIGESVLRGSLRNATVTTMGRASVLHIARDDLRRLLDEIPALRETMDQTVARHVPGASPDGSG</sequence>
<evidence type="ECO:0000259" key="1">
    <source>
        <dbReference type="PROSITE" id="PS50042"/>
    </source>
</evidence>
<feature type="domain" description="Cyclic nucleotide-binding" evidence="1">
    <location>
        <begin position="31"/>
        <end position="145"/>
    </location>
</feature>
<evidence type="ECO:0000313" key="2">
    <source>
        <dbReference type="EMBL" id="ORA68839.1"/>
    </source>
</evidence>
<reference evidence="2 3" key="1">
    <citation type="submission" date="2017-02" db="EMBL/GenBank/DDBJ databases">
        <title>The new phylogeny of genus Mycobacterium.</title>
        <authorList>
            <person name="Tortoli E."/>
            <person name="Trovato A."/>
            <person name="Cirillo D.M."/>
        </authorList>
    </citation>
    <scope>NUCLEOTIDE SEQUENCE [LARGE SCALE GENOMIC DNA]</scope>
    <source>
        <strain evidence="2 3">FI-09383</strain>
    </source>
</reference>
<dbReference type="Gene3D" id="2.60.120.10">
    <property type="entry name" value="Jelly Rolls"/>
    <property type="match status" value="1"/>
</dbReference>
<name>A0A0M2ZBT4_9MYCO</name>
<dbReference type="CDD" id="cd00038">
    <property type="entry name" value="CAP_ED"/>
    <property type="match status" value="1"/>
</dbReference>
<dbReference type="SUPFAM" id="SSF51206">
    <property type="entry name" value="cAMP-binding domain-like"/>
    <property type="match status" value="1"/>
</dbReference>
<dbReference type="Proteomes" id="UP000192772">
    <property type="component" value="Unassembled WGS sequence"/>
</dbReference>
<protein>
    <submittedName>
        <fullName evidence="2">Cyclic nucleotide-binding protein</fullName>
    </submittedName>
</protein>
<dbReference type="PROSITE" id="PS50042">
    <property type="entry name" value="CNMP_BINDING_3"/>
    <property type="match status" value="1"/>
</dbReference>
<dbReference type="SMART" id="SM00100">
    <property type="entry name" value="cNMP"/>
    <property type="match status" value="1"/>
</dbReference>
<dbReference type="Pfam" id="PF00027">
    <property type="entry name" value="cNMP_binding"/>
    <property type="match status" value="1"/>
</dbReference>
<dbReference type="InterPro" id="IPR018490">
    <property type="entry name" value="cNMP-bd_dom_sf"/>
</dbReference>
<dbReference type="AlphaFoldDB" id="A0A0M2ZBT4"/>
<dbReference type="OrthoDB" id="4619743at2"/>
<organism evidence="2 3">
    <name type="scientific">Mycolicibacterium elephantis</name>
    <dbReference type="NCBI Taxonomy" id="81858"/>
    <lineage>
        <taxon>Bacteria</taxon>
        <taxon>Bacillati</taxon>
        <taxon>Actinomycetota</taxon>
        <taxon>Actinomycetes</taxon>
        <taxon>Mycobacteriales</taxon>
        <taxon>Mycobacteriaceae</taxon>
        <taxon>Mycolicibacterium</taxon>
    </lineage>
</organism>
<dbReference type="STRING" id="81858.BST23_03250"/>
<dbReference type="InterPro" id="IPR000595">
    <property type="entry name" value="cNMP-bd_dom"/>
</dbReference>
<dbReference type="EMBL" id="MVHP01000002">
    <property type="protein sequence ID" value="ORA68839.1"/>
    <property type="molecule type" value="Genomic_DNA"/>
</dbReference>
<dbReference type="PANTHER" id="PTHR23011">
    <property type="entry name" value="CYCLIC NUCLEOTIDE-BINDING DOMAIN CONTAINING PROTEIN"/>
    <property type="match status" value="1"/>
</dbReference>
<proteinExistence type="predicted"/>
<evidence type="ECO:0000313" key="3">
    <source>
        <dbReference type="Proteomes" id="UP000192772"/>
    </source>
</evidence>
<accession>A0A1A0Q810</accession>
<dbReference type="InterPro" id="IPR014710">
    <property type="entry name" value="RmlC-like_jellyroll"/>
</dbReference>
<accession>A0A0M2ZBT4</accession>